<keyword evidence="1" id="KW-0677">Repeat</keyword>
<sequence>TIGLVGTGNGPELAQFPAGLAVVAGTVSGTPVPTPPPSVSPMPAASALFYAGGFAMDGAGNLYIADPNNDLAYKVTGLSTASPQIVLVAGNYSGTPPSATPEPATSATTCPNGIAVDGAGNLYIADDCNNSLIEKVDASTGEIVVIAGTPSGGGTVPTTTPEPAASAKLMVPQGVV</sequence>
<dbReference type="InterPro" id="IPR001258">
    <property type="entry name" value="NHL_repeat"/>
</dbReference>
<name>T1BV01_9ZZZZ</name>
<feature type="non-terminal residue" evidence="2">
    <location>
        <position position="1"/>
    </location>
</feature>
<proteinExistence type="predicted"/>
<feature type="non-terminal residue" evidence="2">
    <location>
        <position position="176"/>
    </location>
</feature>
<dbReference type="Gene3D" id="2.120.10.30">
    <property type="entry name" value="TolB, C-terminal domain"/>
    <property type="match status" value="1"/>
</dbReference>
<dbReference type="Pfam" id="PF01436">
    <property type="entry name" value="NHL"/>
    <property type="match status" value="1"/>
</dbReference>
<gene>
    <name evidence="2" type="ORF">B1A_04846</name>
</gene>
<accession>T1BV01</accession>
<organism evidence="2">
    <name type="scientific">mine drainage metagenome</name>
    <dbReference type="NCBI Taxonomy" id="410659"/>
    <lineage>
        <taxon>unclassified sequences</taxon>
        <taxon>metagenomes</taxon>
        <taxon>ecological metagenomes</taxon>
    </lineage>
</organism>
<reference evidence="2" key="1">
    <citation type="submission" date="2013-08" db="EMBL/GenBank/DDBJ databases">
        <authorList>
            <person name="Mendez C."/>
            <person name="Richter M."/>
            <person name="Ferrer M."/>
            <person name="Sanchez J."/>
        </authorList>
    </citation>
    <scope>NUCLEOTIDE SEQUENCE</scope>
</reference>
<dbReference type="AlphaFoldDB" id="T1BV01"/>
<dbReference type="EMBL" id="AUZX01003532">
    <property type="protein sequence ID" value="EQD73652.1"/>
    <property type="molecule type" value="Genomic_DNA"/>
</dbReference>
<evidence type="ECO:0000256" key="1">
    <source>
        <dbReference type="ARBA" id="ARBA00022737"/>
    </source>
</evidence>
<protein>
    <submittedName>
        <fullName evidence="2">NHL repeat-containing protein</fullName>
    </submittedName>
</protein>
<reference evidence="2" key="2">
    <citation type="journal article" date="2014" name="ISME J.">
        <title>Microbial stratification in low pH oxic and suboxic macroscopic growths along an acid mine drainage.</title>
        <authorList>
            <person name="Mendez-Garcia C."/>
            <person name="Mesa V."/>
            <person name="Sprenger R.R."/>
            <person name="Richter M."/>
            <person name="Diez M.S."/>
            <person name="Solano J."/>
            <person name="Bargiela R."/>
            <person name="Golyshina O.V."/>
            <person name="Manteca A."/>
            <person name="Ramos J.L."/>
            <person name="Gallego J.R."/>
            <person name="Llorente I."/>
            <person name="Martins Dos Santos V.A."/>
            <person name="Jensen O.N."/>
            <person name="Pelaez A.I."/>
            <person name="Sanchez J."/>
            <person name="Ferrer M."/>
        </authorList>
    </citation>
    <scope>NUCLEOTIDE SEQUENCE</scope>
</reference>
<dbReference type="InterPro" id="IPR011042">
    <property type="entry name" value="6-blade_b-propeller_TolB-like"/>
</dbReference>
<evidence type="ECO:0000313" key="2">
    <source>
        <dbReference type="EMBL" id="EQD73652.1"/>
    </source>
</evidence>
<comment type="caution">
    <text evidence="2">The sequence shown here is derived from an EMBL/GenBank/DDBJ whole genome shotgun (WGS) entry which is preliminary data.</text>
</comment>
<dbReference type="SUPFAM" id="SSF101898">
    <property type="entry name" value="NHL repeat"/>
    <property type="match status" value="1"/>
</dbReference>